<reference evidence="1" key="2">
    <citation type="submission" date="2015-03" db="EMBL/GenBank/DDBJ databases">
        <authorList>
            <person name="Chow C.-E.T."/>
            <person name="Winget D.M."/>
            <person name="White R.A.III."/>
            <person name="Hallam S.J."/>
            <person name="Suttle C.A."/>
        </authorList>
    </citation>
    <scope>NUCLEOTIDE SEQUENCE</scope>
    <source>
        <strain evidence="1">Oxic1_9</strain>
    </source>
</reference>
<protein>
    <submittedName>
        <fullName evidence="1">Uncharacterized protein</fullName>
    </submittedName>
</protein>
<dbReference type="EMBL" id="KR029604">
    <property type="protein sequence ID" value="AKH48497.1"/>
    <property type="molecule type" value="Genomic_DNA"/>
</dbReference>
<accession>A0A0F7LAX0</accession>
<reference evidence="1" key="1">
    <citation type="journal article" date="2015" name="Front. Microbiol.">
        <title>Combining genomic sequencing methods to explore viral diversity and reveal potential virus-host interactions.</title>
        <authorList>
            <person name="Chow C.E."/>
            <person name="Winget D.M."/>
            <person name="White R.A.III."/>
            <person name="Hallam S.J."/>
            <person name="Suttle C.A."/>
        </authorList>
    </citation>
    <scope>NUCLEOTIDE SEQUENCE</scope>
    <source>
        <strain evidence="1">Oxic1_9</strain>
    </source>
</reference>
<organism evidence="1">
    <name type="scientific">uncultured marine virus</name>
    <dbReference type="NCBI Taxonomy" id="186617"/>
    <lineage>
        <taxon>Viruses</taxon>
        <taxon>environmental samples</taxon>
    </lineage>
</organism>
<proteinExistence type="predicted"/>
<name>A0A0F7LAX0_9VIRU</name>
<evidence type="ECO:0000313" key="1">
    <source>
        <dbReference type="EMBL" id="AKH48497.1"/>
    </source>
</evidence>
<sequence length="60" mass="7011">MIISFVYNPYVKFLLLFSCTSTYKRSFKVSFVSIFCNITINFSIIFRLNIISTILSCCHI</sequence>